<protein>
    <submittedName>
        <fullName evidence="1">Uncharacterized protein</fullName>
    </submittedName>
</protein>
<gene>
    <name evidence="1" type="ORF">SSX86_029041</name>
</gene>
<evidence type="ECO:0000313" key="2">
    <source>
        <dbReference type="Proteomes" id="UP001408789"/>
    </source>
</evidence>
<dbReference type="EMBL" id="JBCNJP010000027">
    <property type="protein sequence ID" value="KAK9052412.1"/>
    <property type="molecule type" value="Genomic_DNA"/>
</dbReference>
<keyword evidence="2" id="KW-1185">Reference proteome</keyword>
<proteinExistence type="predicted"/>
<dbReference type="Pfam" id="PF07816">
    <property type="entry name" value="DUF1645"/>
    <property type="match status" value="1"/>
</dbReference>
<dbReference type="InterPro" id="IPR012442">
    <property type="entry name" value="DUF1645_plant"/>
</dbReference>
<accession>A0AAP0CE30</accession>
<name>A0AAP0CE30_9ASTR</name>
<dbReference type="PANTHER" id="PTHR33095:SF123">
    <property type="entry name" value="HMG BOX DOMAIN-CONTAINING PROTEIN"/>
    <property type="match status" value="1"/>
</dbReference>
<dbReference type="AlphaFoldDB" id="A0AAP0CE30"/>
<evidence type="ECO:0000313" key="1">
    <source>
        <dbReference type="EMBL" id="KAK9052412.1"/>
    </source>
</evidence>
<reference evidence="1 2" key="1">
    <citation type="submission" date="2024-04" db="EMBL/GenBank/DDBJ databases">
        <title>The reference genome of an endangered Asteraceae, Deinandra increscens subsp. villosa, native to the Central Coast of California.</title>
        <authorList>
            <person name="Guilliams M."/>
            <person name="Hasenstab-Lehman K."/>
            <person name="Meyer R."/>
            <person name="Mcevoy S."/>
        </authorList>
    </citation>
    <scope>NUCLEOTIDE SEQUENCE [LARGE SCALE GENOMIC DNA]</scope>
    <source>
        <tissue evidence="1">Leaf</tissue>
    </source>
</reference>
<comment type="caution">
    <text evidence="1">The sequence shown here is derived from an EMBL/GenBank/DDBJ whole genome shotgun (WGS) entry which is preliminary data.</text>
</comment>
<organism evidence="1 2">
    <name type="scientific">Deinandra increscens subsp. villosa</name>
    <dbReference type="NCBI Taxonomy" id="3103831"/>
    <lineage>
        <taxon>Eukaryota</taxon>
        <taxon>Viridiplantae</taxon>
        <taxon>Streptophyta</taxon>
        <taxon>Embryophyta</taxon>
        <taxon>Tracheophyta</taxon>
        <taxon>Spermatophyta</taxon>
        <taxon>Magnoliopsida</taxon>
        <taxon>eudicotyledons</taxon>
        <taxon>Gunneridae</taxon>
        <taxon>Pentapetalae</taxon>
        <taxon>asterids</taxon>
        <taxon>campanulids</taxon>
        <taxon>Asterales</taxon>
        <taxon>Asteraceae</taxon>
        <taxon>Asteroideae</taxon>
        <taxon>Heliantheae alliance</taxon>
        <taxon>Madieae</taxon>
        <taxon>Madiinae</taxon>
        <taxon>Deinandra</taxon>
    </lineage>
</organism>
<dbReference type="PANTHER" id="PTHR33095">
    <property type="entry name" value="OS07G0619500 PROTEIN"/>
    <property type="match status" value="1"/>
</dbReference>
<sequence length="252" mass="28253">MQLQQKLEDSEFAPSFNCYSSDSITSTAVATVICEEQVARFHETGDVGDVNFEFTFELTDEEEAVPVKLEIDSPGWMPFLVNDEVDREIKATDDAIEASSAITVSLRKLFIEKRDESSSCSSSEAGELESVPSGTYCVWKPKADLVISTPKWKKSRSTGSGSGSERWRLRYLLRRSNSEGKEAVVVVTPKKVDSPKVRWNSGEVLKIGSHERFYVERRAESEIGKRKSFLPYRKDLVGLFANVNGMGKMLPF</sequence>
<dbReference type="Proteomes" id="UP001408789">
    <property type="component" value="Unassembled WGS sequence"/>
</dbReference>